<feature type="domain" description="HTH merR-type" evidence="4">
    <location>
        <begin position="1"/>
        <end position="68"/>
    </location>
</feature>
<evidence type="ECO:0000256" key="2">
    <source>
        <dbReference type="ARBA" id="ARBA00023125"/>
    </source>
</evidence>
<name>A0A4Q9DGC8_9BACL</name>
<keyword evidence="2" id="KW-0238">DNA-binding</keyword>
<reference evidence="5 6" key="1">
    <citation type="submission" date="2019-02" db="EMBL/GenBank/DDBJ databases">
        <title>Paenibacillus sp. nov., isolated from surface-sterilized tissue of Thalictrum simplex L.</title>
        <authorList>
            <person name="Tuo L."/>
        </authorList>
    </citation>
    <scope>NUCLEOTIDE SEQUENCE [LARGE SCALE GENOMIC DNA]</scope>
    <source>
        <strain evidence="5 6">N2SHLJ1</strain>
    </source>
</reference>
<dbReference type="PANTHER" id="PTHR30204">
    <property type="entry name" value="REDOX-CYCLING DRUG-SENSING TRANSCRIPTIONAL ACTIVATOR SOXR"/>
    <property type="match status" value="1"/>
</dbReference>
<dbReference type="GO" id="GO:0003677">
    <property type="term" value="F:DNA binding"/>
    <property type="evidence" value="ECO:0007669"/>
    <property type="project" value="UniProtKB-KW"/>
</dbReference>
<sequence length="133" mass="15508">MKIGELSHLTGVSVRSLRYYEQQGLIHSVREDNGYRSYNQLVVEQVRTIRFYLDLGLTTEQIAGFLQCVLMNKEAFCREVLPVYHQKLSELDQQIGLLTRIKANLEERIRSIHLENPLIREDEQNDGAICKRC</sequence>
<dbReference type="GO" id="GO:0003700">
    <property type="term" value="F:DNA-binding transcription factor activity"/>
    <property type="evidence" value="ECO:0007669"/>
    <property type="project" value="InterPro"/>
</dbReference>
<keyword evidence="1" id="KW-0805">Transcription regulation</keyword>
<dbReference type="Gene3D" id="1.10.1660.10">
    <property type="match status" value="1"/>
</dbReference>
<dbReference type="PANTHER" id="PTHR30204:SF94">
    <property type="entry name" value="HEAVY METAL-DEPENDENT TRANSCRIPTIONAL REGULATOR HI_0293-RELATED"/>
    <property type="match status" value="1"/>
</dbReference>
<dbReference type="InterPro" id="IPR047057">
    <property type="entry name" value="MerR_fam"/>
</dbReference>
<accession>A0A4Q9DGC8</accession>
<dbReference type="SMART" id="SM00422">
    <property type="entry name" value="HTH_MERR"/>
    <property type="match status" value="1"/>
</dbReference>
<keyword evidence="3" id="KW-0804">Transcription</keyword>
<evidence type="ECO:0000256" key="1">
    <source>
        <dbReference type="ARBA" id="ARBA00023015"/>
    </source>
</evidence>
<dbReference type="CDD" id="cd01282">
    <property type="entry name" value="HTH_MerR-like_sg3"/>
    <property type="match status" value="1"/>
</dbReference>
<comment type="caution">
    <text evidence="5">The sequence shown here is derived from an EMBL/GenBank/DDBJ whole genome shotgun (WGS) entry which is preliminary data.</text>
</comment>
<keyword evidence="6" id="KW-1185">Reference proteome</keyword>
<dbReference type="EMBL" id="SIRE01000027">
    <property type="protein sequence ID" value="TBL71202.1"/>
    <property type="molecule type" value="Genomic_DNA"/>
</dbReference>
<dbReference type="Pfam" id="PF13411">
    <property type="entry name" value="MerR_1"/>
    <property type="match status" value="1"/>
</dbReference>
<organism evidence="5 6">
    <name type="scientific">Paenibacillus thalictri</name>
    <dbReference type="NCBI Taxonomy" id="2527873"/>
    <lineage>
        <taxon>Bacteria</taxon>
        <taxon>Bacillati</taxon>
        <taxon>Bacillota</taxon>
        <taxon>Bacilli</taxon>
        <taxon>Bacillales</taxon>
        <taxon>Paenibacillaceae</taxon>
        <taxon>Paenibacillus</taxon>
    </lineage>
</organism>
<evidence type="ECO:0000313" key="5">
    <source>
        <dbReference type="EMBL" id="TBL71202.1"/>
    </source>
</evidence>
<dbReference type="AlphaFoldDB" id="A0A4Q9DGC8"/>
<dbReference type="PROSITE" id="PS50937">
    <property type="entry name" value="HTH_MERR_2"/>
    <property type="match status" value="1"/>
</dbReference>
<evidence type="ECO:0000259" key="4">
    <source>
        <dbReference type="PROSITE" id="PS50937"/>
    </source>
</evidence>
<dbReference type="PRINTS" id="PR00040">
    <property type="entry name" value="HTHMERR"/>
</dbReference>
<dbReference type="PROSITE" id="PS00552">
    <property type="entry name" value="HTH_MERR_1"/>
    <property type="match status" value="1"/>
</dbReference>
<gene>
    <name evidence="5" type="ORF">EYB31_30980</name>
</gene>
<evidence type="ECO:0000313" key="6">
    <source>
        <dbReference type="Proteomes" id="UP000293142"/>
    </source>
</evidence>
<proteinExistence type="predicted"/>
<dbReference type="InterPro" id="IPR009061">
    <property type="entry name" value="DNA-bd_dom_put_sf"/>
</dbReference>
<dbReference type="RefSeq" id="WP_131017381.1">
    <property type="nucleotide sequence ID" value="NZ_SIRE01000027.1"/>
</dbReference>
<evidence type="ECO:0000256" key="3">
    <source>
        <dbReference type="ARBA" id="ARBA00023163"/>
    </source>
</evidence>
<dbReference type="Proteomes" id="UP000293142">
    <property type="component" value="Unassembled WGS sequence"/>
</dbReference>
<dbReference type="OrthoDB" id="9806513at2"/>
<dbReference type="InterPro" id="IPR000551">
    <property type="entry name" value="MerR-type_HTH_dom"/>
</dbReference>
<dbReference type="SUPFAM" id="SSF46955">
    <property type="entry name" value="Putative DNA-binding domain"/>
    <property type="match status" value="1"/>
</dbReference>
<protein>
    <submittedName>
        <fullName evidence="5">MerR family transcriptional regulator</fullName>
    </submittedName>
</protein>